<organism evidence="7 8">
    <name type="scientific">Lolium multiflorum</name>
    <name type="common">Italian ryegrass</name>
    <name type="synonym">Lolium perenne subsp. multiflorum</name>
    <dbReference type="NCBI Taxonomy" id="4521"/>
    <lineage>
        <taxon>Eukaryota</taxon>
        <taxon>Viridiplantae</taxon>
        <taxon>Streptophyta</taxon>
        <taxon>Embryophyta</taxon>
        <taxon>Tracheophyta</taxon>
        <taxon>Spermatophyta</taxon>
        <taxon>Magnoliopsida</taxon>
        <taxon>Liliopsida</taxon>
        <taxon>Poales</taxon>
        <taxon>Poaceae</taxon>
        <taxon>BOP clade</taxon>
        <taxon>Pooideae</taxon>
        <taxon>Poodae</taxon>
        <taxon>Poeae</taxon>
        <taxon>Poeae Chloroplast Group 2 (Poeae type)</taxon>
        <taxon>Loliodinae</taxon>
        <taxon>Loliinae</taxon>
        <taxon>Lolium</taxon>
    </lineage>
</organism>
<name>A0AAD8SZ26_LOLMU</name>
<proteinExistence type="inferred from homology"/>
<dbReference type="InterPro" id="IPR018506">
    <property type="entry name" value="Cyt_B5_heme-BS"/>
</dbReference>
<dbReference type="AlphaFoldDB" id="A0AAD8SZ26"/>
<dbReference type="GO" id="GO:0020037">
    <property type="term" value="F:heme binding"/>
    <property type="evidence" value="ECO:0007669"/>
    <property type="project" value="UniProtKB-UniRule"/>
</dbReference>
<dbReference type="Gene3D" id="3.10.120.10">
    <property type="entry name" value="Cytochrome b5-like heme/steroid binding domain"/>
    <property type="match status" value="1"/>
</dbReference>
<dbReference type="InterPro" id="IPR050668">
    <property type="entry name" value="Cytochrome_b5"/>
</dbReference>
<feature type="transmembrane region" description="Helical" evidence="5">
    <location>
        <begin position="126"/>
        <end position="145"/>
    </location>
</feature>
<keyword evidence="1 5" id="KW-0349">Heme</keyword>
<evidence type="ECO:0000259" key="6">
    <source>
        <dbReference type="PROSITE" id="PS50255"/>
    </source>
</evidence>
<dbReference type="PRINTS" id="PR00363">
    <property type="entry name" value="CYTOCHROMEB5"/>
</dbReference>
<evidence type="ECO:0000256" key="3">
    <source>
        <dbReference type="ARBA" id="ARBA00023004"/>
    </source>
</evidence>
<sequence length="148" mass="16553">MHLLKALSQIELVSSRGIMFGHMLFPFLIAQHSYAMLMDALQIYDVTKYLEDHPGGADVLLEVTGKDGTEEFDDAGHSKDAKELMKDYFIGELDLDETPDIPELEVYRKEQDMDFASKLLANAGQYWAIPVAAVGISAVVAILYARRK</sequence>
<dbReference type="EMBL" id="JAUUTY010000003">
    <property type="protein sequence ID" value="KAK1666231.1"/>
    <property type="molecule type" value="Genomic_DNA"/>
</dbReference>
<dbReference type="PANTHER" id="PTHR19359">
    <property type="entry name" value="CYTOCHROME B5"/>
    <property type="match status" value="1"/>
</dbReference>
<accession>A0AAD8SZ26</accession>
<keyword evidence="5" id="KW-0812">Transmembrane</keyword>
<comment type="caution">
    <text evidence="7">The sequence shown here is derived from an EMBL/GenBank/DDBJ whole genome shotgun (WGS) entry which is preliminary data.</text>
</comment>
<dbReference type="PROSITE" id="PS50255">
    <property type="entry name" value="CYTOCHROME_B5_2"/>
    <property type="match status" value="1"/>
</dbReference>
<evidence type="ECO:0000256" key="5">
    <source>
        <dbReference type="RuleBase" id="RU362121"/>
    </source>
</evidence>
<comment type="similarity">
    <text evidence="4 5">Belongs to the cytochrome b5 family.</text>
</comment>
<keyword evidence="5" id="KW-0472">Membrane</keyword>
<keyword evidence="2 5" id="KW-0479">Metal-binding</keyword>
<evidence type="ECO:0000256" key="1">
    <source>
        <dbReference type="ARBA" id="ARBA00022617"/>
    </source>
</evidence>
<dbReference type="SMART" id="SM01117">
    <property type="entry name" value="Cyt-b5"/>
    <property type="match status" value="1"/>
</dbReference>
<dbReference type="InterPro" id="IPR036400">
    <property type="entry name" value="Cyt_B5-like_heme/steroid_sf"/>
</dbReference>
<dbReference type="GO" id="GO:0016020">
    <property type="term" value="C:membrane"/>
    <property type="evidence" value="ECO:0007669"/>
    <property type="project" value="TreeGrafter"/>
</dbReference>
<feature type="domain" description="Cytochrome b5 heme-binding" evidence="6">
    <location>
        <begin position="36"/>
        <end position="94"/>
    </location>
</feature>
<feature type="transmembrane region" description="Helical" evidence="5">
    <location>
        <begin position="12"/>
        <end position="30"/>
    </location>
</feature>
<dbReference type="SUPFAM" id="SSF55856">
    <property type="entry name" value="Cytochrome b5-like heme/steroid binding domain"/>
    <property type="match status" value="1"/>
</dbReference>
<reference evidence="7" key="1">
    <citation type="submission" date="2023-07" db="EMBL/GenBank/DDBJ databases">
        <title>A chromosome-level genome assembly of Lolium multiflorum.</title>
        <authorList>
            <person name="Chen Y."/>
            <person name="Copetti D."/>
            <person name="Kolliker R."/>
            <person name="Studer B."/>
        </authorList>
    </citation>
    <scope>NUCLEOTIDE SEQUENCE</scope>
    <source>
        <strain evidence="7">02402/16</strain>
        <tissue evidence="7">Leaf</tissue>
    </source>
</reference>
<comment type="caution">
    <text evidence="5">Lacks conserved residue(s) required for the propagation of feature annotation.</text>
</comment>
<dbReference type="PANTHER" id="PTHR19359:SF25">
    <property type="entry name" value="CYTOCHROME B5 HEME-BINDING DOMAIN-CONTAINING PROTEIN"/>
    <property type="match status" value="1"/>
</dbReference>
<evidence type="ECO:0000313" key="8">
    <source>
        <dbReference type="Proteomes" id="UP001231189"/>
    </source>
</evidence>
<keyword evidence="8" id="KW-1185">Reference proteome</keyword>
<protein>
    <recommendedName>
        <fullName evidence="6">Cytochrome b5 heme-binding domain-containing protein</fullName>
    </recommendedName>
</protein>
<dbReference type="Proteomes" id="UP001231189">
    <property type="component" value="Unassembled WGS sequence"/>
</dbReference>
<dbReference type="GO" id="GO:0046872">
    <property type="term" value="F:metal ion binding"/>
    <property type="evidence" value="ECO:0007669"/>
    <property type="project" value="UniProtKB-UniRule"/>
</dbReference>
<evidence type="ECO:0000313" key="7">
    <source>
        <dbReference type="EMBL" id="KAK1666231.1"/>
    </source>
</evidence>
<evidence type="ECO:0000256" key="4">
    <source>
        <dbReference type="ARBA" id="ARBA00038168"/>
    </source>
</evidence>
<dbReference type="InterPro" id="IPR001199">
    <property type="entry name" value="Cyt_B5-like_heme/steroid-bd"/>
</dbReference>
<dbReference type="Pfam" id="PF00173">
    <property type="entry name" value="Cyt-b5"/>
    <property type="match status" value="1"/>
</dbReference>
<evidence type="ECO:0000256" key="2">
    <source>
        <dbReference type="ARBA" id="ARBA00022723"/>
    </source>
</evidence>
<keyword evidence="3 5" id="KW-0408">Iron</keyword>
<keyword evidence="5" id="KW-1133">Transmembrane helix</keyword>
<dbReference type="PROSITE" id="PS00191">
    <property type="entry name" value="CYTOCHROME_B5_1"/>
    <property type="match status" value="1"/>
</dbReference>
<gene>
    <name evidence="7" type="ORF">QYE76_054390</name>
</gene>